<dbReference type="RefSeq" id="WP_136006996.1">
    <property type="nucleotide sequence ID" value="NZ_SRYR01000004.1"/>
</dbReference>
<dbReference type="Pfam" id="PF01497">
    <property type="entry name" value="Peripla_BP_2"/>
    <property type="match status" value="1"/>
</dbReference>
<sequence>MKKYLTLFLSVVLAGSLAACTNKDTTDKNVTEQNVTENEDKPFTINYLGQEYSFDKKVENVVLASLEGMEDAAVLGVNAVGVLEVAGEVPKYLAEDFKGVTLVGDKMSPNAEVILGLNPDVIIGSSKFKEEVSDKLNKIAVTLPYSHISANWKDNLLALGEITGKKDVANKLISDYEEKASKTKEELSSEYKDKDVLVIRIRGGIMYVYPADVYLNPVLYTDLGVKIPEIITNSKAQAELTIETLAEINPDAIFLQFEDSENSDAPEALNQLLENPIFKSIEASKNNKVFVNSVDPLAQGGTAWSKVRFLDAVVENLLK</sequence>
<dbReference type="PANTHER" id="PTHR30532">
    <property type="entry name" value="IRON III DICITRATE-BINDING PERIPLASMIC PROTEIN"/>
    <property type="match status" value="1"/>
</dbReference>
<feature type="signal peptide" evidence="5">
    <location>
        <begin position="1"/>
        <end position="18"/>
    </location>
</feature>
<dbReference type="InterPro" id="IPR051313">
    <property type="entry name" value="Bact_iron-sidero_bind"/>
</dbReference>
<feature type="chain" id="PRO_5039230829" evidence="5">
    <location>
        <begin position="19"/>
        <end position="319"/>
    </location>
</feature>
<dbReference type="GO" id="GO:0030288">
    <property type="term" value="C:outer membrane-bounded periplasmic space"/>
    <property type="evidence" value="ECO:0007669"/>
    <property type="project" value="TreeGrafter"/>
</dbReference>
<name>A0A4S2DKA1_9CLOT</name>
<dbReference type="PROSITE" id="PS51257">
    <property type="entry name" value="PROKAR_LIPOPROTEIN"/>
    <property type="match status" value="1"/>
</dbReference>
<feature type="domain" description="Fe/B12 periplasmic-binding" evidence="6">
    <location>
        <begin position="60"/>
        <end position="319"/>
    </location>
</feature>
<dbReference type="EMBL" id="SRYR01000004">
    <property type="protein sequence ID" value="TGY42082.1"/>
    <property type="molecule type" value="Genomic_DNA"/>
</dbReference>
<evidence type="ECO:0000256" key="5">
    <source>
        <dbReference type="SAM" id="SignalP"/>
    </source>
</evidence>
<dbReference type="OrthoDB" id="9816357at2"/>
<dbReference type="Gene3D" id="3.40.50.1980">
    <property type="entry name" value="Nitrogenase molybdenum iron protein domain"/>
    <property type="match status" value="2"/>
</dbReference>
<comment type="similarity">
    <text evidence="2">Belongs to the bacterial solute-binding protein 8 family.</text>
</comment>
<evidence type="ECO:0000256" key="1">
    <source>
        <dbReference type="ARBA" id="ARBA00004196"/>
    </source>
</evidence>
<proteinExistence type="inferred from homology"/>
<dbReference type="AlphaFoldDB" id="A0A4S2DKA1"/>
<keyword evidence="3" id="KW-0813">Transport</keyword>
<comment type="subcellular location">
    <subcellularLocation>
        <location evidence="1">Cell envelope</location>
    </subcellularLocation>
</comment>
<dbReference type="PROSITE" id="PS50983">
    <property type="entry name" value="FE_B12_PBP"/>
    <property type="match status" value="1"/>
</dbReference>
<evidence type="ECO:0000256" key="2">
    <source>
        <dbReference type="ARBA" id="ARBA00008814"/>
    </source>
</evidence>
<evidence type="ECO:0000256" key="3">
    <source>
        <dbReference type="ARBA" id="ARBA00022448"/>
    </source>
</evidence>
<dbReference type="GO" id="GO:1901678">
    <property type="term" value="P:iron coordination entity transport"/>
    <property type="evidence" value="ECO:0007669"/>
    <property type="project" value="UniProtKB-ARBA"/>
</dbReference>
<gene>
    <name evidence="7" type="ORF">E5347_10115</name>
</gene>
<evidence type="ECO:0000313" key="8">
    <source>
        <dbReference type="Proteomes" id="UP000306888"/>
    </source>
</evidence>
<keyword evidence="8" id="KW-1185">Reference proteome</keyword>
<comment type="caution">
    <text evidence="7">The sequence shown here is derived from an EMBL/GenBank/DDBJ whole genome shotgun (WGS) entry which is preliminary data.</text>
</comment>
<keyword evidence="4 5" id="KW-0732">Signal</keyword>
<dbReference type="Proteomes" id="UP000306888">
    <property type="component" value="Unassembled WGS sequence"/>
</dbReference>
<dbReference type="InterPro" id="IPR002491">
    <property type="entry name" value="ABC_transptr_periplasmic_BD"/>
</dbReference>
<evidence type="ECO:0000313" key="7">
    <source>
        <dbReference type="EMBL" id="TGY42082.1"/>
    </source>
</evidence>
<evidence type="ECO:0000259" key="6">
    <source>
        <dbReference type="PROSITE" id="PS50983"/>
    </source>
</evidence>
<accession>A0A4S2DKA1</accession>
<protein>
    <submittedName>
        <fullName evidence="7">Iron-uptake system-binding protein</fullName>
    </submittedName>
</protein>
<reference evidence="7 8" key="1">
    <citation type="submission" date="2019-04" db="EMBL/GenBank/DDBJ databases">
        <title>Microbes associate with the intestines of laboratory mice.</title>
        <authorList>
            <person name="Navarre W."/>
            <person name="Wong E."/>
            <person name="Huang K."/>
            <person name="Tropini C."/>
            <person name="Ng K."/>
            <person name="Yu B."/>
        </authorList>
    </citation>
    <scope>NUCLEOTIDE SEQUENCE [LARGE SCALE GENOMIC DNA]</scope>
    <source>
        <strain evidence="7 8">NM50_B9-20</strain>
    </source>
</reference>
<dbReference type="SUPFAM" id="SSF53807">
    <property type="entry name" value="Helical backbone' metal receptor"/>
    <property type="match status" value="1"/>
</dbReference>
<evidence type="ECO:0000256" key="4">
    <source>
        <dbReference type="ARBA" id="ARBA00022729"/>
    </source>
</evidence>
<organism evidence="7 8">
    <name type="scientific">Clostridium sartagoforme</name>
    <dbReference type="NCBI Taxonomy" id="84031"/>
    <lineage>
        <taxon>Bacteria</taxon>
        <taxon>Bacillati</taxon>
        <taxon>Bacillota</taxon>
        <taxon>Clostridia</taxon>
        <taxon>Eubacteriales</taxon>
        <taxon>Clostridiaceae</taxon>
        <taxon>Clostridium</taxon>
    </lineage>
</organism>
<dbReference type="PANTHER" id="PTHR30532:SF10">
    <property type="entry name" value="IRON-UPTAKE SYSTEM-BINDING PROTEIN"/>
    <property type="match status" value="1"/>
</dbReference>